<dbReference type="SUPFAM" id="SSF46785">
    <property type="entry name" value="Winged helix' DNA-binding domain"/>
    <property type="match status" value="1"/>
</dbReference>
<evidence type="ECO:0000256" key="2">
    <source>
        <dbReference type="ARBA" id="ARBA00007957"/>
    </source>
</evidence>
<comment type="subunit">
    <text evidence="3">Homodimer.</text>
</comment>
<dbReference type="InterPro" id="IPR002481">
    <property type="entry name" value="FUR"/>
</dbReference>
<comment type="caution">
    <text evidence="11">The sequence shown here is derived from an EMBL/GenBank/DDBJ whole genome shotgun (WGS) entry which is preliminary data.</text>
</comment>
<dbReference type="EMBL" id="JBHLYQ010000002">
    <property type="protein sequence ID" value="MFC0080638.1"/>
    <property type="molecule type" value="Genomic_DNA"/>
</dbReference>
<evidence type="ECO:0000256" key="9">
    <source>
        <dbReference type="ARBA" id="ARBA00023125"/>
    </source>
</evidence>
<evidence type="ECO:0000313" key="11">
    <source>
        <dbReference type="EMBL" id="MFC0080638.1"/>
    </source>
</evidence>
<dbReference type="Gene3D" id="3.30.1490.190">
    <property type="match status" value="1"/>
</dbReference>
<organism evidence="11 12">
    <name type="scientific">Aciditerrimonas ferrireducens</name>
    <dbReference type="NCBI Taxonomy" id="667306"/>
    <lineage>
        <taxon>Bacteria</taxon>
        <taxon>Bacillati</taxon>
        <taxon>Actinomycetota</taxon>
        <taxon>Acidimicrobiia</taxon>
        <taxon>Acidimicrobiales</taxon>
        <taxon>Acidimicrobiaceae</taxon>
        <taxon>Aciditerrimonas</taxon>
    </lineage>
</organism>
<name>A0ABV6C004_9ACTN</name>
<keyword evidence="10" id="KW-0804">Transcription</keyword>
<sequence>MASDSVRSRILAAGQRITPQRDLVAEVLEQADRPLSAQELLVAVEARDRRIGRATVFRTLQSLQEAGIVQQVPRPGGQGGYLLCATSGHHHHLVCQRCGRVEDLPEEEVAAFVGAVARDHGFAVDHASFELSGTCAACR</sequence>
<protein>
    <submittedName>
        <fullName evidence="11">Fur family transcriptional regulator</fullName>
    </submittedName>
</protein>
<evidence type="ECO:0000256" key="6">
    <source>
        <dbReference type="ARBA" id="ARBA00022723"/>
    </source>
</evidence>
<accession>A0ABV6C004</accession>
<keyword evidence="4" id="KW-0963">Cytoplasm</keyword>
<evidence type="ECO:0000256" key="10">
    <source>
        <dbReference type="ARBA" id="ARBA00023163"/>
    </source>
</evidence>
<dbReference type="CDD" id="cd07153">
    <property type="entry name" value="Fur_like"/>
    <property type="match status" value="1"/>
</dbReference>
<dbReference type="Pfam" id="PF01475">
    <property type="entry name" value="FUR"/>
    <property type="match status" value="1"/>
</dbReference>
<dbReference type="PANTHER" id="PTHR33202:SF2">
    <property type="entry name" value="FERRIC UPTAKE REGULATION PROTEIN"/>
    <property type="match status" value="1"/>
</dbReference>
<comment type="similarity">
    <text evidence="2">Belongs to the Fur family.</text>
</comment>
<evidence type="ECO:0000256" key="3">
    <source>
        <dbReference type="ARBA" id="ARBA00011738"/>
    </source>
</evidence>
<keyword evidence="6" id="KW-0479">Metal-binding</keyword>
<dbReference type="RefSeq" id="WP_377787053.1">
    <property type="nucleotide sequence ID" value="NZ_JBHLYQ010000002.1"/>
</dbReference>
<dbReference type="PANTHER" id="PTHR33202">
    <property type="entry name" value="ZINC UPTAKE REGULATION PROTEIN"/>
    <property type="match status" value="1"/>
</dbReference>
<evidence type="ECO:0000256" key="5">
    <source>
        <dbReference type="ARBA" id="ARBA00022491"/>
    </source>
</evidence>
<dbReference type="Proteomes" id="UP001589788">
    <property type="component" value="Unassembled WGS sequence"/>
</dbReference>
<comment type="subcellular location">
    <subcellularLocation>
        <location evidence="1">Cytoplasm</location>
    </subcellularLocation>
</comment>
<evidence type="ECO:0000256" key="1">
    <source>
        <dbReference type="ARBA" id="ARBA00004496"/>
    </source>
</evidence>
<evidence type="ECO:0000313" key="12">
    <source>
        <dbReference type="Proteomes" id="UP001589788"/>
    </source>
</evidence>
<evidence type="ECO:0000256" key="7">
    <source>
        <dbReference type="ARBA" id="ARBA00022833"/>
    </source>
</evidence>
<reference evidence="11 12" key="1">
    <citation type="submission" date="2024-09" db="EMBL/GenBank/DDBJ databases">
        <authorList>
            <person name="Sun Q."/>
            <person name="Mori K."/>
        </authorList>
    </citation>
    <scope>NUCLEOTIDE SEQUENCE [LARGE SCALE GENOMIC DNA]</scope>
    <source>
        <strain evidence="11 12">JCM 15389</strain>
    </source>
</reference>
<keyword evidence="12" id="KW-1185">Reference proteome</keyword>
<proteinExistence type="inferred from homology"/>
<keyword evidence="7" id="KW-0862">Zinc</keyword>
<gene>
    <name evidence="11" type="ORF">ACFFRE_00510</name>
</gene>
<keyword evidence="9" id="KW-0238">DNA-binding</keyword>
<keyword evidence="8" id="KW-0805">Transcription regulation</keyword>
<dbReference type="InterPro" id="IPR036388">
    <property type="entry name" value="WH-like_DNA-bd_sf"/>
</dbReference>
<dbReference type="InterPro" id="IPR036390">
    <property type="entry name" value="WH_DNA-bd_sf"/>
</dbReference>
<evidence type="ECO:0000256" key="4">
    <source>
        <dbReference type="ARBA" id="ARBA00022490"/>
    </source>
</evidence>
<evidence type="ECO:0000256" key="8">
    <source>
        <dbReference type="ARBA" id="ARBA00023015"/>
    </source>
</evidence>
<keyword evidence="5" id="KW-0678">Repressor</keyword>
<dbReference type="InterPro" id="IPR043135">
    <property type="entry name" value="Fur_C"/>
</dbReference>
<dbReference type="Gene3D" id="1.10.10.10">
    <property type="entry name" value="Winged helix-like DNA-binding domain superfamily/Winged helix DNA-binding domain"/>
    <property type="match status" value="1"/>
</dbReference>